<dbReference type="Pfam" id="PF12836">
    <property type="entry name" value="HHH_3"/>
    <property type="match status" value="1"/>
</dbReference>
<dbReference type="STRING" id="411154.GFO_2390"/>
<feature type="transmembrane region" description="Helical" evidence="1">
    <location>
        <begin position="16"/>
        <end position="34"/>
    </location>
</feature>
<keyword evidence="1" id="KW-1133">Transmembrane helix</keyword>
<protein>
    <submittedName>
        <fullName evidence="2">Uncharacterized protein</fullName>
    </submittedName>
</protein>
<keyword evidence="1" id="KW-0472">Membrane</keyword>
<dbReference type="Gene3D" id="1.10.150.280">
    <property type="entry name" value="AF1531-like domain"/>
    <property type="match status" value="1"/>
</dbReference>
<sequence length="290" mass="33600">MKFLKSHFALSRSQQNGIFLLVLLIISFQVFMFFDFSSEKEADKINDREVEIYQKQLDSLNRIAPSGRDTIYPFNPNYITDFKGYQLGMKLEEIDRLLVYRQNGKWINSVEDFQKITGVSDSLLNRISRSFRFPEWTNKRNSVTFQNKGSKGSDIDIAISDLNSASAEDFKLINGVGDVLSERIVKYRKKIGGFVSSIQLNDVYGLSSEVIERIDKKFQIVSRPNIAIKNLNLITEAELAEIPYFNGQLVRGILSYRRLHEKITSFEELSKINDFPYDKIDRIKLYLTLE</sequence>
<keyword evidence="1" id="KW-0812">Transmembrane</keyword>
<gene>
    <name evidence="2" type="ordered locus">GFO_2390</name>
</gene>
<dbReference type="InterPro" id="IPR051675">
    <property type="entry name" value="Endo/Exo/Phosphatase_dom_1"/>
</dbReference>
<dbReference type="KEGG" id="gfo:GFO_2390"/>
<dbReference type="eggNOG" id="COG1555">
    <property type="taxonomic scope" value="Bacteria"/>
</dbReference>
<accession>A0M404</accession>
<evidence type="ECO:0000256" key="1">
    <source>
        <dbReference type="SAM" id="Phobius"/>
    </source>
</evidence>
<evidence type="ECO:0000313" key="2">
    <source>
        <dbReference type="EMBL" id="CAL67349.1"/>
    </source>
</evidence>
<reference evidence="2 3" key="1">
    <citation type="journal article" date="2006" name="Environ. Microbiol.">
        <title>Whole genome analysis of the marine Bacteroidetes'Gramella forsetii' reveals adaptations to degradation of polymeric organic matter.</title>
        <authorList>
            <person name="Bauer M."/>
            <person name="Kube M."/>
            <person name="Teeling H."/>
            <person name="Richter M."/>
            <person name="Lombardot T."/>
            <person name="Allers E."/>
            <person name="Wuerdemann C.A."/>
            <person name="Quast C."/>
            <person name="Kuhl H."/>
            <person name="Knaust F."/>
            <person name="Woebken D."/>
            <person name="Bischof K."/>
            <person name="Mussmann M."/>
            <person name="Choudhuri J.V."/>
            <person name="Meyer F."/>
            <person name="Reinhardt R."/>
            <person name="Amann R.I."/>
            <person name="Gloeckner F.O."/>
        </authorList>
    </citation>
    <scope>NUCLEOTIDE SEQUENCE [LARGE SCALE GENOMIC DNA]</scope>
    <source>
        <strain evidence="3">DSM 17595 / CGMCC 1.15422 / KT0803</strain>
    </source>
</reference>
<dbReference type="SUPFAM" id="SSF47781">
    <property type="entry name" value="RuvA domain 2-like"/>
    <property type="match status" value="2"/>
</dbReference>
<dbReference type="PANTHER" id="PTHR21180">
    <property type="entry name" value="ENDONUCLEASE/EXONUCLEASE/PHOSPHATASE FAMILY DOMAIN-CONTAINING PROTEIN 1"/>
    <property type="match status" value="1"/>
</dbReference>
<proteinExistence type="predicted"/>
<dbReference type="EMBL" id="CU207366">
    <property type="protein sequence ID" value="CAL67349.1"/>
    <property type="molecule type" value="Genomic_DNA"/>
</dbReference>
<name>A0M404_CHRFK</name>
<dbReference type="OrthoDB" id="981124at2"/>
<dbReference type="Proteomes" id="UP000000755">
    <property type="component" value="Chromosome"/>
</dbReference>
<dbReference type="PANTHER" id="PTHR21180:SF32">
    <property type="entry name" value="ENDONUCLEASE_EXONUCLEASE_PHOSPHATASE FAMILY DOMAIN-CONTAINING PROTEIN 1"/>
    <property type="match status" value="1"/>
</dbReference>
<dbReference type="InterPro" id="IPR010994">
    <property type="entry name" value="RuvA_2-like"/>
</dbReference>
<organism evidence="2 3">
    <name type="scientific">Christiangramia forsetii (strain DSM 17595 / CGMCC 1.15422 / KT0803)</name>
    <name type="common">Gramella forsetii</name>
    <dbReference type="NCBI Taxonomy" id="411154"/>
    <lineage>
        <taxon>Bacteria</taxon>
        <taxon>Pseudomonadati</taxon>
        <taxon>Bacteroidota</taxon>
        <taxon>Flavobacteriia</taxon>
        <taxon>Flavobacteriales</taxon>
        <taxon>Flavobacteriaceae</taxon>
        <taxon>Christiangramia</taxon>
    </lineage>
</organism>
<dbReference type="GO" id="GO:0015627">
    <property type="term" value="C:type II protein secretion system complex"/>
    <property type="evidence" value="ECO:0007669"/>
    <property type="project" value="TreeGrafter"/>
</dbReference>
<dbReference type="RefSeq" id="WP_011710252.1">
    <property type="nucleotide sequence ID" value="NC_008571.1"/>
</dbReference>
<dbReference type="HOGENOM" id="CLU_077104_0_2_10"/>
<evidence type="ECO:0000313" key="3">
    <source>
        <dbReference type="Proteomes" id="UP000000755"/>
    </source>
</evidence>
<dbReference type="AlphaFoldDB" id="A0M404"/>
<dbReference type="GO" id="GO:0015628">
    <property type="term" value="P:protein secretion by the type II secretion system"/>
    <property type="evidence" value="ECO:0007669"/>
    <property type="project" value="TreeGrafter"/>
</dbReference>